<dbReference type="Proteomes" id="UP000500690">
    <property type="component" value="Segment"/>
</dbReference>
<sequence length="74" mass="8502">MVSKCIKTTITLFISSLVKLSLNWMNNNVSQYFWGILIRNSISCKSTIRPTFILNLVKIFFCSSSARRPTLNKI</sequence>
<evidence type="ECO:0000313" key="11">
    <source>
        <dbReference type="EMBL" id="QIM08934.1"/>
    </source>
</evidence>
<dbReference type="EMBL" id="MN270977">
    <property type="protein sequence ID" value="QIM08701.1"/>
    <property type="molecule type" value="Genomic_DNA"/>
</dbReference>
<evidence type="ECO:0000313" key="3">
    <source>
        <dbReference type="EMBL" id="QIM07064.1"/>
    </source>
</evidence>
<evidence type="ECO:0000313" key="10">
    <source>
        <dbReference type="EMBL" id="QIM08701.1"/>
    </source>
</evidence>
<gene>
    <name evidence="1" type="primary">URF58</name>
    <name evidence="2" type="synonym">URF058</name>
    <name evidence="1" type="ORF">AFSV47Ss_0187</name>
</gene>
<evidence type="ECO:0000313" key="17">
    <source>
        <dbReference type="Proteomes" id="UP000500898"/>
    </source>
</evidence>
<dbReference type="EMBL" id="MN270976">
    <property type="protein sequence ID" value="QIM08468.1"/>
    <property type="molecule type" value="Genomic_DNA"/>
</dbReference>
<evidence type="ECO:0000313" key="5">
    <source>
        <dbReference type="EMBL" id="QIM07534.1"/>
    </source>
</evidence>
<dbReference type="EMBL" id="MT932579">
    <property type="protein sequence ID" value="QPL12081.1"/>
    <property type="molecule type" value="Genomic_DNA"/>
</dbReference>
<dbReference type="EMBL" id="MN270973">
    <property type="protein sequence ID" value="QIM07767.1"/>
    <property type="molecule type" value="Genomic_DNA"/>
</dbReference>
<dbReference type="Proteomes" id="UP000503294">
    <property type="component" value="Segment"/>
</dbReference>
<evidence type="ECO:0000313" key="13">
    <source>
        <dbReference type="EMBL" id="QIM09400.1"/>
    </source>
</evidence>
<dbReference type="EMBL" id="MN270975">
    <property type="protein sequence ID" value="QIM08235.1"/>
    <property type="molecule type" value="Genomic_DNA"/>
</dbReference>
<evidence type="ECO:0000313" key="6">
    <source>
        <dbReference type="EMBL" id="QIM07767.1"/>
    </source>
</evidence>
<protein>
    <submittedName>
        <fullName evidence="1">Uncharacterized protein</fullName>
    </submittedName>
</protein>
<evidence type="ECO:0000313" key="1">
    <source>
        <dbReference type="EMBL" id="AOO54492.1"/>
    </source>
</evidence>
<evidence type="ECO:0000313" key="7">
    <source>
        <dbReference type="EMBL" id="QIM08000.1"/>
    </source>
</evidence>
<dbReference type="Proteomes" id="UP000501683">
    <property type="component" value="Segment"/>
</dbReference>
<organismHost>
    <name type="scientific">Potamochoerus larvatus</name>
    <name type="common">Bushpig</name>
    <dbReference type="NCBI Taxonomy" id="273792"/>
</organismHost>
<proteinExistence type="predicted"/>
<evidence type="ECO:0000313" key="8">
    <source>
        <dbReference type="EMBL" id="QIM08235.1"/>
    </source>
</evidence>
<dbReference type="EMBL" id="MN270978">
    <property type="protein sequence ID" value="QIM08934.1"/>
    <property type="molecule type" value="Genomic_DNA"/>
</dbReference>
<evidence type="ECO:0000313" key="2">
    <source>
        <dbReference type="EMBL" id="QIM06829.1"/>
    </source>
</evidence>
<evidence type="ECO:0000313" key="15">
    <source>
        <dbReference type="EMBL" id="QPL12081.1"/>
    </source>
</evidence>
<dbReference type="EMBL" id="KX354450">
    <property type="protein sequence ID" value="AOO54492.1"/>
    <property type="molecule type" value="Genomic_DNA"/>
</dbReference>
<organismHost>
    <name type="scientific">Ornithodoros moubata</name>
    <name type="common">Soft tick</name>
    <name type="synonym">Argasid tick</name>
    <dbReference type="NCBI Taxonomy" id="6938"/>
</organismHost>
<evidence type="ECO:0000313" key="9">
    <source>
        <dbReference type="EMBL" id="QIM08468.1"/>
    </source>
</evidence>
<dbReference type="Proteomes" id="UP000503066">
    <property type="component" value="Genome"/>
</dbReference>
<evidence type="ECO:0000313" key="12">
    <source>
        <dbReference type="EMBL" id="QIM09167.1"/>
    </source>
</evidence>
<reference evidence="14" key="3">
    <citation type="journal article" date="2020" name="Vaccines (Basel)">
        <title>African Swine Fever Circulation among Free-Ranging Pigs in Sardinia: Data from the Eradication Program.</title>
        <authorList>
            <person name="Franzoni G."/>
            <person name="Dei Giudici S."/>
            <person name="Loi F."/>
            <person name="Sanna D."/>
            <person name="Floris M."/>
            <person name="Fiori M."/>
            <person name="Sanna M.L."/>
            <person name="Madrau P."/>
            <person name="Scarpa F."/>
            <person name="Zinellu S."/>
            <person name="Giammarioli M."/>
            <person name="Cappai S."/>
            <person name="De Mia G.M."/>
            <person name="Laddomada A."/>
            <person name="Rolesu S."/>
            <person name="Oggiano A."/>
        </authorList>
    </citation>
    <scope>NUCLEOTIDE SEQUENCE [LARGE SCALE GENOMIC DNA]</scope>
    <source>
        <strain evidence="14">103917/18</strain>
        <strain evidence="15">55234/18</strain>
    </source>
</reference>
<dbReference type="EMBL" id="MN270980">
    <property type="protein sequence ID" value="QIM09400.1"/>
    <property type="molecule type" value="Genomic_DNA"/>
</dbReference>
<evidence type="ECO:0000313" key="4">
    <source>
        <dbReference type="EMBL" id="QIM07299.1"/>
    </source>
</evidence>
<dbReference type="Proteomes" id="UP000502933">
    <property type="component" value="Segment"/>
</dbReference>
<organismHost>
    <name type="scientific">Sus scrofa</name>
    <name type="common">Pig</name>
    <dbReference type="NCBI Taxonomy" id="9823"/>
</organismHost>
<accession>A0A3G1EV99</accession>
<organism evidence="1">
    <name type="scientific">African swine fever virus</name>
    <name type="common">ASFV</name>
    <dbReference type="NCBI Taxonomy" id="10497"/>
    <lineage>
        <taxon>Viruses</taxon>
        <taxon>Varidnaviria</taxon>
        <taxon>Bamfordvirae</taxon>
        <taxon>Nucleocytoviricota</taxon>
        <taxon>Pokkesviricetes</taxon>
        <taxon>Asfuvirales</taxon>
        <taxon>Asfarviridae</taxon>
        <taxon>Asfivirus</taxon>
        <taxon>Asfivirus haemorrhagiae</taxon>
    </lineage>
</organism>
<dbReference type="EMBL" id="MN270969">
    <property type="protein sequence ID" value="QIM06829.1"/>
    <property type="molecule type" value="Genomic_DNA"/>
</dbReference>
<dbReference type="EMBL" id="MT932578">
    <property type="protein sequence ID" value="QPL11864.1"/>
    <property type="molecule type" value="Genomic_DNA"/>
</dbReference>
<reference evidence="1" key="1">
    <citation type="journal article" date="2016" name="Genome Announc.">
        <title>Complete genome sequence of an African swine fever virus isolate from Sardinia, Italy.</title>
        <authorList>
            <person name="Granberg F."/>
            <person name="Torresi C."/>
            <person name="Oggiano A."/>
            <person name="Malmberg M."/>
            <person name="Iscaro C."/>
            <person name="De Mia G.M."/>
            <person name="Sandor B."/>
        </authorList>
    </citation>
    <scope>NUCLEOTIDE SEQUENCE [LARGE SCALE GENOMIC DNA]</scope>
    <source>
        <strain evidence="1">47/Ss/2008</strain>
    </source>
</reference>
<dbReference type="Proteomes" id="UP000501465">
    <property type="component" value="Segment"/>
</dbReference>
<dbReference type="EMBL" id="MN270971">
    <property type="protein sequence ID" value="QIM07299.1"/>
    <property type="molecule type" value="Genomic_DNA"/>
</dbReference>
<dbReference type="Proteomes" id="UP000502885">
    <property type="component" value="Segment"/>
</dbReference>
<organismHost>
    <name type="scientific">Phacochoerus aethiopicus</name>
    <name type="common">Warthog</name>
    <dbReference type="NCBI Taxonomy" id="85517"/>
</organismHost>
<dbReference type="Proteomes" id="UP000501487">
    <property type="component" value="Segment"/>
</dbReference>
<dbReference type="Proteomes" id="UP000501235">
    <property type="component" value="Segment"/>
</dbReference>
<dbReference type="Proteomes" id="UP000266411">
    <property type="component" value="Segment"/>
</dbReference>
<organismHost>
    <name type="scientific">Phacochoerus africanus</name>
    <name type="common">Warthog</name>
    <dbReference type="NCBI Taxonomy" id="41426"/>
</organismHost>
<dbReference type="EMBL" id="MN270979">
    <property type="protein sequence ID" value="QIM09167.1"/>
    <property type="molecule type" value="Genomic_DNA"/>
</dbReference>
<dbReference type="KEGG" id="vg:41902213"/>
<dbReference type="EMBL" id="MN270974">
    <property type="protein sequence ID" value="QIM08000.1"/>
    <property type="molecule type" value="Genomic_DNA"/>
</dbReference>
<dbReference type="Proteomes" id="UP000594644">
    <property type="component" value="Segment"/>
</dbReference>
<dbReference type="Proteomes" id="UP000501990">
    <property type="component" value="Segment"/>
</dbReference>
<dbReference type="Proteomes" id="UP000594565">
    <property type="component" value="Segment"/>
</dbReference>
<evidence type="ECO:0000313" key="16">
    <source>
        <dbReference type="Proteomes" id="UP000500690"/>
    </source>
</evidence>
<dbReference type="Proteomes" id="UP000502695">
    <property type="component" value="Segment"/>
</dbReference>
<dbReference type="EMBL" id="MN270972">
    <property type="protein sequence ID" value="QIM07534.1"/>
    <property type="molecule type" value="Genomic_DNA"/>
</dbReference>
<evidence type="ECO:0000313" key="14">
    <source>
        <dbReference type="EMBL" id="QPL11864.1"/>
    </source>
</evidence>
<dbReference type="Proteomes" id="UP000500898">
    <property type="component" value="Segment"/>
</dbReference>
<dbReference type="EMBL" id="MN270970">
    <property type="protein sequence ID" value="QIM07064.1"/>
    <property type="molecule type" value="Genomic_DNA"/>
</dbReference>
<dbReference type="RefSeq" id="YP_009703405.1">
    <property type="nucleotide sequence ID" value="NC_044955.1"/>
</dbReference>
<dbReference type="GeneID" id="41902213"/>
<organismHost>
    <name type="scientific">Ornithodoros</name>
    <name type="common">relapsing fever ticks</name>
    <dbReference type="NCBI Taxonomy" id="6937"/>
</organismHost>
<reference evidence="16 17" key="2">
    <citation type="journal article" date="2020" name="Transbound. Emerg. Dis.">
        <title>The evolution of African swine fever virus in Sardinia (1978 to 2014) as revealed by whole genome sequencing and comparative analysis.</title>
        <authorList>
            <person name="Torresi C."/>
            <person name="Fiori M."/>
            <person name="Bertolotti L."/>
            <person name="Floris M."/>
            <person name="Colitti B."/>
            <person name="Giammarioli M."/>
            <person name="Dei Giudici S."/>
            <person name="Oggiano A."/>
            <person name="Malmberg M."/>
            <person name="De Mia G.M."/>
            <person name="Belak S."/>
            <person name="Granberg F."/>
        </authorList>
    </citation>
    <scope>NUCLEOTIDE SEQUENCE [LARGE SCALE GENOMIC DNA]</scope>
    <source>
        <strain evidence="4">139/Nu/1981</strain>
        <strain evidence="5">140/Or/1985</strain>
        <strain evidence="7">141/Nu/1990</strain>
        <strain evidence="8">142/Nu/1995</strain>
        <strain evidence="13">22653/Ca/2014</strain>
        <strain evidence="10">26/Ss/2004</strain>
        <strain evidence="2">56/Ca/1978</strain>
        <strain evidence="3">57/Ca/1979</strain>
        <strain evidence="9">60/Nu/1997</strain>
        <strain evidence="11">72407/Ss/2005</strain>
        <strain evidence="6">85/Ca/1985</strain>
        <strain evidence="12">97/Ot/2012</strain>
    </source>
</reference>
<name>A0A3G1EV99_ASF</name>